<evidence type="ECO:0000313" key="1">
    <source>
        <dbReference type="EMBL" id="MCI58519.1"/>
    </source>
</evidence>
<reference evidence="1 2" key="1">
    <citation type="journal article" date="2018" name="Front. Plant Sci.">
        <title>Red Clover (Trifolium pratense) and Zigzag Clover (T. medium) - A Picture of Genomic Similarities and Differences.</title>
        <authorList>
            <person name="Dluhosova J."/>
            <person name="Istvanek J."/>
            <person name="Nedelnik J."/>
            <person name="Repkova J."/>
        </authorList>
    </citation>
    <scope>NUCLEOTIDE SEQUENCE [LARGE SCALE GENOMIC DNA]</scope>
    <source>
        <strain evidence="2">cv. 10/8</strain>
        <tissue evidence="1">Leaf</tissue>
    </source>
</reference>
<comment type="caution">
    <text evidence="1">The sequence shown here is derived from an EMBL/GenBank/DDBJ whole genome shotgun (WGS) entry which is preliminary data.</text>
</comment>
<name>A0A392TBN2_9FABA</name>
<keyword evidence="2" id="KW-1185">Reference proteome</keyword>
<protein>
    <submittedName>
        <fullName evidence="1">Uncharacterized protein</fullName>
    </submittedName>
</protein>
<organism evidence="1 2">
    <name type="scientific">Trifolium medium</name>
    <dbReference type="NCBI Taxonomy" id="97028"/>
    <lineage>
        <taxon>Eukaryota</taxon>
        <taxon>Viridiplantae</taxon>
        <taxon>Streptophyta</taxon>
        <taxon>Embryophyta</taxon>
        <taxon>Tracheophyta</taxon>
        <taxon>Spermatophyta</taxon>
        <taxon>Magnoliopsida</taxon>
        <taxon>eudicotyledons</taxon>
        <taxon>Gunneridae</taxon>
        <taxon>Pentapetalae</taxon>
        <taxon>rosids</taxon>
        <taxon>fabids</taxon>
        <taxon>Fabales</taxon>
        <taxon>Fabaceae</taxon>
        <taxon>Papilionoideae</taxon>
        <taxon>50 kb inversion clade</taxon>
        <taxon>NPAAA clade</taxon>
        <taxon>Hologalegina</taxon>
        <taxon>IRL clade</taxon>
        <taxon>Trifolieae</taxon>
        <taxon>Trifolium</taxon>
    </lineage>
</organism>
<dbReference type="AlphaFoldDB" id="A0A392TBN2"/>
<sequence length="55" mass="6168">MLGEVESVFLKLVKKTSHRLFLTVTEFDVEDLEGEGVVQNHHIGVLRDACACLKL</sequence>
<evidence type="ECO:0000313" key="2">
    <source>
        <dbReference type="Proteomes" id="UP000265520"/>
    </source>
</evidence>
<dbReference type="Proteomes" id="UP000265520">
    <property type="component" value="Unassembled WGS sequence"/>
</dbReference>
<feature type="non-terminal residue" evidence="1">
    <location>
        <position position="55"/>
    </location>
</feature>
<proteinExistence type="predicted"/>
<dbReference type="EMBL" id="LXQA010547634">
    <property type="protein sequence ID" value="MCI58519.1"/>
    <property type="molecule type" value="Genomic_DNA"/>
</dbReference>
<accession>A0A392TBN2</accession>